<dbReference type="Proteomes" id="UP000054266">
    <property type="component" value="Unassembled WGS sequence"/>
</dbReference>
<protein>
    <submittedName>
        <fullName evidence="1">Uncharacterized protein</fullName>
    </submittedName>
</protein>
<sequence>MPPMRLPISRLSQAVRSFSSVAPGTLGPRQQQLYLHRHILHHGPSQRILSKASEASQRWTQVPEAVRDVTSYIALGALSSQAAFLIYCWVSNISSYRTPSPLQPTPWIERCDF</sequence>
<evidence type="ECO:0000313" key="1">
    <source>
        <dbReference type="EMBL" id="KIW65184.1"/>
    </source>
</evidence>
<proteinExistence type="predicted"/>
<keyword evidence="2" id="KW-1185">Reference proteome</keyword>
<name>A0A0D2FZ71_9EURO</name>
<dbReference type="AlphaFoldDB" id="A0A0D2FZ71"/>
<organism evidence="1 2">
    <name type="scientific">Phialophora macrospora</name>
    <dbReference type="NCBI Taxonomy" id="1851006"/>
    <lineage>
        <taxon>Eukaryota</taxon>
        <taxon>Fungi</taxon>
        <taxon>Dikarya</taxon>
        <taxon>Ascomycota</taxon>
        <taxon>Pezizomycotina</taxon>
        <taxon>Eurotiomycetes</taxon>
        <taxon>Chaetothyriomycetidae</taxon>
        <taxon>Chaetothyriales</taxon>
        <taxon>Herpotrichiellaceae</taxon>
        <taxon>Phialophora</taxon>
    </lineage>
</organism>
<gene>
    <name evidence="1" type="ORF">PV04_07465</name>
</gene>
<accession>A0A0D2FZ71</accession>
<dbReference type="EMBL" id="KN846960">
    <property type="protein sequence ID" value="KIW65184.1"/>
    <property type="molecule type" value="Genomic_DNA"/>
</dbReference>
<evidence type="ECO:0000313" key="2">
    <source>
        <dbReference type="Proteomes" id="UP000054266"/>
    </source>
</evidence>
<reference evidence="1 2" key="1">
    <citation type="submission" date="2015-01" db="EMBL/GenBank/DDBJ databases">
        <title>The Genome Sequence of Capronia semiimmersa CBS27337.</title>
        <authorList>
            <consortium name="The Broad Institute Genomics Platform"/>
            <person name="Cuomo C."/>
            <person name="de Hoog S."/>
            <person name="Gorbushina A."/>
            <person name="Stielow B."/>
            <person name="Teixiera M."/>
            <person name="Abouelleil A."/>
            <person name="Chapman S.B."/>
            <person name="Priest M."/>
            <person name="Young S.K."/>
            <person name="Wortman J."/>
            <person name="Nusbaum C."/>
            <person name="Birren B."/>
        </authorList>
    </citation>
    <scope>NUCLEOTIDE SEQUENCE [LARGE SCALE GENOMIC DNA]</scope>
    <source>
        <strain evidence="1 2">CBS 27337</strain>
    </source>
</reference>